<dbReference type="Proteomes" id="UP000726170">
    <property type="component" value="Unassembled WGS sequence"/>
</dbReference>
<evidence type="ECO:0000313" key="2">
    <source>
        <dbReference type="EMBL" id="MBU5483555.1"/>
    </source>
</evidence>
<feature type="domain" description="SpoOB alpha-helical" evidence="1">
    <location>
        <begin position="3"/>
        <end position="56"/>
    </location>
</feature>
<dbReference type="EMBL" id="JAHLQF010000001">
    <property type="protein sequence ID" value="MBU5483555.1"/>
    <property type="molecule type" value="Genomic_DNA"/>
</dbReference>
<evidence type="ECO:0000313" key="3">
    <source>
        <dbReference type="Proteomes" id="UP000726170"/>
    </source>
</evidence>
<dbReference type="RefSeq" id="WP_216437921.1">
    <property type="nucleotide sequence ID" value="NZ_JAHLQF010000001.1"/>
</dbReference>
<reference evidence="2 3" key="1">
    <citation type="submission" date="2021-06" db="EMBL/GenBank/DDBJ databases">
        <authorList>
            <person name="Sun Q."/>
            <person name="Li D."/>
        </authorList>
    </citation>
    <scope>NUCLEOTIDE SEQUENCE [LARGE SCALE GENOMIC DNA]</scope>
    <source>
        <strain evidence="2 3">MSJ-11</strain>
    </source>
</reference>
<dbReference type="Pfam" id="PF14689">
    <property type="entry name" value="SPOB_a"/>
    <property type="match status" value="1"/>
</dbReference>
<proteinExistence type="predicted"/>
<comment type="caution">
    <text evidence="2">The sequence shown here is derived from an EMBL/GenBank/DDBJ whole genome shotgun (WGS) entry which is preliminary data.</text>
</comment>
<name>A0ABS6EEB5_9CLOT</name>
<organism evidence="2 3">
    <name type="scientific">Clostridium mobile</name>
    <dbReference type="NCBI Taxonomy" id="2841512"/>
    <lineage>
        <taxon>Bacteria</taxon>
        <taxon>Bacillati</taxon>
        <taxon>Bacillota</taxon>
        <taxon>Clostridia</taxon>
        <taxon>Eubacteriales</taxon>
        <taxon>Clostridiaceae</taxon>
        <taxon>Clostridium</taxon>
    </lineage>
</organism>
<protein>
    <submittedName>
        <fullName evidence="2">Spo0B domain-containing protein</fullName>
    </submittedName>
</protein>
<gene>
    <name evidence="2" type="ORF">KQI86_04385</name>
</gene>
<keyword evidence="3" id="KW-1185">Reference proteome</keyword>
<dbReference type="InterPro" id="IPR039506">
    <property type="entry name" value="SPOB_a"/>
</dbReference>
<sequence length="181" mass="21450">MGDLEKTIELLRKQRHDFMNDLQIIYGYLQMGREDRAREAIKKLSMHNENISEIYSLGDSYLAYSLEENIRRILGKNVDVNIDIEISNFSKPPFEIDYDKKINLVNNIFNKVEKSELNSLHIYFFEDEIGQSLFIGNNEELIDEMNWMESWEKLSIEIEGISVYRCIYGDNIAYRIIFIND</sequence>
<accession>A0ABS6EEB5</accession>
<evidence type="ECO:0000259" key="1">
    <source>
        <dbReference type="Pfam" id="PF14689"/>
    </source>
</evidence>